<reference evidence="1 2" key="1">
    <citation type="journal article" date="2021" name="BMC Biol.">
        <title>Horizontally acquired antibacterial genes associated with adaptive radiation of ladybird beetles.</title>
        <authorList>
            <person name="Li H.S."/>
            <person name="Tang X.F."/>
            <person name="Huang Y.H."/>
            <person name="Xu Z.Y."/>
            <person name="Chen M.L."/>
            <person name="Du X.Y."/>
            <person name="Qiu B.Y."/>
            <person name="Chen P.T."/>
            <person name="Zhang W."/>
            <person name="Slipinski A."/>
            <person name="Escalona H.E."/>
            <person name="Waterhouse R.M."/>
            <person name="Zwick A."/>
            <person name="Pang H."/>
        </authorList>
    </citation>
    <scope>NUCLEOTIDE SEQUENCE [LARGE SCALE GENOMIC DNA]</scope>
    <source>
        <strain evidence="1">SYSU2018</strain>
    </source>
</reference>
<name>A0ABD2P3Z0_9CUCU</name>
<accession>A0ABD2P3Z0</accession>
<dbReference type="EMBL" id="JABFTP020000165">
    <property type="protein sequence ID" value="KAL3285305.1"/>
    <property type="molecule type" value="Genomic_DNA"/>
</dbReference>
<gene>
    <name evidence="1" type="ORF">HHI36_019414</name>
</gene>
<sequence length="99" mass="11442">MSLDRCFFKALKNHCGEYCDQWLVNNVDRTIGQDNVAAIFEQAYNEVCTIEKAVNASRICGILTVDKFLFDEDFLPTSVTDQGYREEKKFHKFSFSVDL</sequence>
<comment type="caution">
    <text evidence="1">The sequence shown here is derived from an EMBL/GenBank/DDBJ whole genome shotgun (WGS) entry which is preliminary data.</text>
</comment>
<evidence type="ECO:0000313" key="1">
    <source>
        <dbReference type="EMBL" id="KAL3285305.1"/>
    </source>
</evidence>
<organism evidence="1 2">
    <name type="scientific">Cryptolaemus montrouzieri</name>
    <dbReference type="NCBI Taxonomy" id="559131"/>
    <lineage>
        <taxon>Eukaryota</taxon>
        <taxon>Metazoa</taxon>
        <taxon>Ecdysozoa</taxon>
        <taxon>Arthropoda</taxon>
        <taxon>Hexapoda</taxon>
        <taxon>Insecta</taxon>
        <taxon>Pterygota</taxon>
        <taxon>Neoptera</taxon>
        <taxon>Endopterygota</taxon>
        <taxon>Coleoptera</taxon>
        <taxon>Polyphaga</taxon>
        <taxon>Cucujiformia</taxon>
        <taxon>Coccinelloidea</taxon>
        <taxon>Coccinellidae</taxon>
        <taxon>Scymninae</taxon>
        <taxon>Scymnini</taxon>
        <taxon>Cryptolaemus</taxon>
    </lineage>
</organism>
<dbReference type="Proteomes" id="UP001516400">
    <property type="component" value="Unassembled WGS sequence"/>
</dbReference>
<keyword evidence="2" id="KW-1185">Reference proteome</keyword>
<proteinExistence type="predicted"/>
<evidence type="ECO:0000313" key="2">
    <source>
        <dbReference type="Proteomes" id="UP001516400"/>
    </source>
</evidence>
<protein>
    <submittedName>
        <fullName evidence="1">Uncharacterized protein</fullName>
    </submittedName>
</protein>
<dbReference type="AlphaFoldDB" id="A0ABD2P3Z0"/>